<keyword evidence="2" id="KW-1185">Reference proteome</keyword>
<gene>
    <name evidence="1" type="ORF">E5336_04295</name>
</gene>
<proteinExistence type="predicted"/>
<protein>
    <submittedName>
        <fullName evidence="1">DUF1653 domain-containing protein</fullName>
    </submittedName>
</protein>
<reference evidence="1" key="1">
    <citation type="submission" date="2019-04" db="EMBL/GenBank/DDBJ databases">
        <title>Microbes associate with the intestines of laboratory mice.</title>
        <authorList>
            <person name="Navarre W."/>
            <person name="Wong E."/>
            <person name="Huang K."/>
            <person name="Tropini C."/>
            <person name="Ng K."/>
            <person name="Yu B."/>
        </authorList>
    </citation>
    <scope>NUCLEOTIDE SEQUENCE</scope>
    <source>
        <strain evidence="1">NM09_H32</strain>
    </source>
</reference>
<name>A0AC61R9A3_9FIRM</name>
<dbReference type="Proteomes" id="UP000308836">
    <property type="component" value="Unassembled WGS sequence"/>
</dbReference>
<comment type="caution">
    <text evidence="1">The sequence shown here is derived from an EMBL/GenBank/DDBJ whole genome shotgun (WGS) entry which is preliminary data.</text>
</comment>
<organism evidence="1 2">
    <name type="scientific">Dubosiella muris</name>
    <dbReference type="NCBI Taxonomy" id="3038133"/>
    <lineage>
        <taxon>Bacteria</taxon>
        <taxon>Bacillati</taxon>
        <taxon>Bacillota</taxon>
        <taxon>Erysipelotrichia</taxon>
        <taxon>Erysipelotrichales</taxon>
        <taxon>Erysipelotrichaceae</taxon>
        <taxon>Dubosiella</taxon>
    </lineage>
</organism>
<evidence type="ECO:0000313" key="2">
    <source>
        <dbReference type="Proteomes" id="UP000308836"/>
    </source>
</evidence>
<evidence type="ECO:0000313" key="1">
    <source>
        <dbReference type="EMBL" id="TGY66522.1"/>
    </source>
</evidence>
<sequence>MERVLECGALYRHFKGGLYRALFLARRAEDETVVVVYEPQYAKGTYWTRALDEFLSEVDHQKYPDAGQRYRFEKIENETEQ</sequence>
<dbReference type="EMBL" id="SRYG01000006">
    <property type="protein sequence ID" value="TGY66522.1"/>
    <property type="molecule type" value="Genomic_DNA"/>
</dbReference>
<accession>A0AC61R9A3</accession>